<dbReference type="RefSeq" id="WP_191170943.1">
    <property type="nucleotide sequence ID" value="NZ_JACXZS010000003.1"/>
</dbReference>
<sequence length="287" mass="29869">MAELSVPIAVAFGAATDPGLRRRINEDSYLAQAPLFLVADGMGGHNAGEIASATVVEVFEQLAGRESLSQAEVHEALATARRRVAALPPGGGAGAGTTLAGVVVADVDGDGYWLAVNLGDSRTYRLSDGIFEQVSVDHSFVQELVDAGELDAVQAHTDSRRNVITRAIGAGSDSEADYWLIPAEEGDRILVCSDGLSGELEQDAIHGILLAETDPQAAATRLVHEAMLRGGRDNITALVVDALAVRTRSARSNDRDTVPVGAPAADVEADFDIDADTLPRAAFSGGS</sequence>
<dbReference type="Pfam" id="PF13672">
    <property type="entry name" value="PP2C_2"/>
    <property type="match status" value="1"/>
</dbReference>
<evidence type="ECO:0000313" key="2">
    <source>
        <dbReference type="EMBL" id="MBD3941318.1"/>
    </source>
</evidence>
<dbReference type="SMART" id="SM00332">
    <property type="entry name" value="PP2Cc"/>
    <property type="match status" value="1"/>
</dbReference>
<dbReference type="InterPro" id="IPR036457">
    <property type="entry name" value="PPM-type-like_dom_sf"/>
</dbReference>
<name>A0ABR8NLM5_9MICO</name>
<dbReference type="Gene3D" id="3.60.40.10">
    <property type="entry name" value="PPM-type phosphatase domain"/>
    <property type="match status" value="1"/>
</dbReference>
<evidence type="ECO:0000313" key="3">
    <source>
        <dbReference type="Proteomes" id="UP000598426"/>
    </source>
</evidence>
<dbReference type="EMBL" id="JACXZS010000003">
    <property type="protein sequence ID" value="MBD3941318.1"/>
    <property type="molecule type" value="Genomic_DNA"/>
</dbReference>
<dbReference type="InterPro" id="IPR001932">
    <property type="entry name" value="PPM-type_phosphatase-like_dom"/>
</dbReference>
<dbReference type="PANTHER" id="PTHR47992">
    <property type="entry name" value="PROTEIN PHOSPHATASE"/>
    <property type="match status" value="1"/>
</dbReference>
<dbReference type="CDD" id="cd00143">
    <property type="entry name" value="PP2Cc"/>
    <property type="match status" value="1"/>
</dbReference>
<organism evidence="2 3">
    <name type="scientific">Microbacterium helvum</name>
    <dbReference type="NCBI Taxonomy" id="2773713"/>
    <lineage>
        <taxon>Bacteria</taxon>
        <taxon>Bacillati</taxon>
        <taxon>Actinomycetota</taxon>
        <taxon>Actinomycetes</taxon>
        <taxon>Micrococcales</taxon>
        <taxon>Microbacteriaceae</taxon>
        <taxon>Microbacterium</taxon>
    </lineage>
</organism>
<evidence type="ECO:0000259" key="1">
    <source>
        <dbReference type="PROSITE" id="PS51746"/>
    </source>
</evidence>
<reference evidence="2 3" key="1">
    <citation type="submission" date="2020-09" db="EMBL/GenBank/DDBJ databases">
        <title>Isolation and identification of active actinomycetes.</title>
        <authorList>
            <person name="Li X."/>
        </authorList>
    </citation>
    <scope>NUCLEOTIDE SEQUENCE [LARGE SCALE GENOMIC DNA]</scope>
    <source>
        <strain evidence="2 3">NEAU-LLC</strain>
    </source>
</reference>
<dbReference type="SMART" id="SM00331">
    <property type="entry name" value="PP2C_SIG"/>
    <property type="match status" value="1"/>
</dbReference>
<accession>A0ABR8NLM5</accession>
<protein>
    <submittedName>
        <fullName evidence="2">Serine/threonine-protein phosphatase</fullName>
    </submittedName>
</protein>
<keyword evidence="3" id="KW-1185">Reference proteome</keyword>
<comment type="caution">
    <text evidence="2">The sequence shown here is derived from an EMBL/GenBank/DDBJ whole genome shotgun (WGS) entry which is preliminary data.</text>
</comment>
<dbReference type="InterPro" id="IPR015655">
    <property type="entry name" value="PP2C"/>
</dbReference>
<dbReference type="PROSITE" id="PS51746">
    <property type="entry name" value="PPM_2"/>
    <property type="match status" value="1"/>
</dbReference>
<proteinExistence type="predicted"/>
<dbReference type="Proteomes" id="UP000598426">
    <property type="component" value="Unassembled WGS sequence"/>
</dbReference>
<feature type="domain" description="PPM-type phosphatase" evidence="1">
    <location>
        <begin position="11"/>
        <end position="242"/>
    </location>
</feature>
<gene>
    <name evidence="2" type="ORF">IF188_06345</name>
</gene>
<dbReference type="SUPFAM" id="SSF81606">
    <property type="entry name" value="PP2C-like"/>
    <property type="match status" value="1"/>
</dbReference>